<evidence type="ECO:0000256" key="2">
    <source>
        <dbReference type="ARBA" id="ARBA00023163"/>
    </source>
</evidence>
<feature type="domain" description="BHLH" evidence="4">
    <location>
        <begin position="268"/>
        <end position="320"/>
    </location>
</feature>
<comment type="caution">
    <text evidence="5">The sequence shown here is derived from an EMBL/GenBank/DDBJ whole genome shotgun (WGS) entry which is preliminary data.</text>
</comment>
<keyword evidence="6" id="KW-1185">Reference proteome</keyword>
<evidence type="ECO:0000313" key="6">
    <source>
        <dbReference type="Proteomes" id="UP000077202"/>
    </source>
</evidence>
<dbReference type="InterPro" id="IPR011598">
    <property type="entry name" value="bHLH_dom"/>
</dbReference>
<evidence type="ECO:0000256" key="3">
    <source>
        <dbReference type="SAM" id="MobiDB-lite"/>
    </source>
</evidence>
<dbReference type="GO" id="GO:0046983">
    <property type="term" value="F:protein dimerization activity"/>
    <property type="evidence" value="ECO:0007669"/>
    <property type="project" value="InterPro"/>
</dbReference>
<dbReference type="Gene3D" id="4.10.280.10">
    <property type="entry name" value="Helix-loop-helix DNA-binding domain"/>
    <property type="match status" value="1"/>
</dbReference>
<dbReference type="Pfam" id="PF00010">
    <property type="entry name" value="HLH"/>
    <property type="match status" value="1"/>
</dbReference>
<proteinExistence type="predicted"/>
<dbReference type="PROSITE" id="PS50888">
    <property type="entry name" value="BHLH"/>
    <property type="match status" value="1"/>
</dbReference>
<evidence type="ECO:0000256" key="1">
    <source>
        <dbReference type="ARBA" id="ARBA00023015"/>
    </source>
</evidence>
<feature type="region of interest" description="Disordered" evidence="3">
    <location>
        <begin position="362"/>
        <end position="385"/>
    </location>
</feature>
<keyword evidence="2" id="KW-0804">Transcription</keyword>
<dbReference type="InterPro" id="IPR036638">
    <property type="entry name" value="HLH_DNA-bd_sf"/>
</dbReference>
<dbReference type="SMART" id="SM00353">
    <property type="entry name" value="HLH"/>
    <property type="match status" value="1"/>
</dbReference>
<organism evidence="5 6">
    <name type="scientific">Marchantia polymorpha subsp. ruderalis</name>
    <dbReference type="NCBI Taxonomy" id="1480154"/>
    <lineage>
        <taxon>Eukaryota</taxon>
        <taxon>Viridiplantae</taxon>
        <taxon>Streptophyta</taxon>
        <taxon>Embryophyta</taxon>
        <taxon>Marchantiophyta</taxon>
        <taxon>Marchantiopsida</taxon>
        <taxon>Marchantiidae</taxon>
        <taxon>Marchantiales</taxon>
        <taxon>Marchantiaceae</taxon>
        <taxon>Marchantia</taxon>
    </lineage>
</organism>
<evidence type="ECO:0000259" key="4">
    <source>
        <dbReference type="PROSITE" id="PS50888"/>
    </source>
</evidence>
<dbReference type="AlphaFoldDB" id="A0A176VPE2"/>
<feature type="region of interest" description="Disordered" evidence="3">
    <location>
        <begin position="235"/>
        <end position="274"/>
    </location>
</feature>
<keyword evidence="1" id="KW-0805">Transcription regulation</keyword>
<dbReference type="InterPro" id="IPR044278">
    <property type="entry name" value="BHLH95-like"/>
</dbReference>
<evidence type="ECO:0000313" key="5">
    <source>
        <dbReference type="EMBL" id="OAE21686.1"/>
    </source>
</evidence>
<feature type="compositionally biased region" description="Polar residues" evidence="3">
    <location>
        <begin position="362"/>
        <end position="376"/>
    </location>
</feature>
<dbReference type="EMBL" id="LVLJ01003355">
    <property type="protein sequence ID" value="OAE21686.1"/>
    <property type="molecule type" value="Genomic_DNA"/>
</dbReference>
<feature type="compositionally biased region" description="Basic and acidic residues" evidence="3">
    <location>
        <begin position="236"/>
        <end position="256"/>
    </location>
</feature>
<accession>A0A176VPE2</accession>
<dbReference type="Proteomes" id="UP000077202">
    <property type="component" value="Unassembled WGS sequence"/>
</dbReference>
<gene>
    <name evidence="5" type="ORF">AXG93_4170s1270</name>
</gene>
<name>A0A176VPE2_MARPO</name>
<dbReference type="PANTHER" id="PTHR46772">
    <property type="entry name" value="BHLH DOMAIN-CONTAINING PROTEIN"/>
    <property type="match status" value="1"/>
</dbReference>
<sequence>MSEMFSWINNACADSGSTFSTFVSNDSIVAGQDFGRMLGSVSREVHLNEKSMYRLIPWAENAICFRPGTAEGGNQLDDAHGFWSTYAGAVQDQQSKQQSATSKLDSVPATPPLLSDIVTLVSATTDRDKVGQLPNEFATFIDSLPIPYGSSSTGIQGQFSFGANSTLSAAVTETEPSIRPKIEIGNSEAHPKLRALHSVCIEAKDDQVKKILSKCGKWTQSAAANKSLQWTTVGLEKPKVHGRTKGDLSKKTEGPGRQHHKSFRPVPSEKAEHVQRERERRIQLRAMYKTLDTLVPAQSRTAKRDRTTIVNDALNYVKEMRKKLEMLQAYKSKPVMSLALSELIAQNIEKRNNQASQLITSGVRGKTSSPTSNSTVDIEHTEGDIGTDGTAGDTSVVLVTPEVNVFMASSDQVVININCGPRPDLLSRILKALDLLHLDVSHYTFSRLCTQFVNCHFAAKIRTSADTTRLTEIITEVLGDSLV</sequence>
<dbReference type="GO" id="GO:0003700">
    <property type="term" value="F:DNA-binding transcription factor activity"/>
    <property type="evidence" value="ECO:0007669"/>
    <property type="project" value="InterPro"/>
</dbReference>
<reference evidence="5" key="1">
    <citation type="submission" date="2016-03" db="EMBL/GenBank/DDBJ databases">
        <title>Mechanisms controlling the formation of the plant cell surface in tip-growing cells are functionally conserved among land plants.</title>
        <authorList>
            <person name="Honkanen S."/>
            <person name="Jones V.A."/>
            <person name="Morieri G."/>
            <person name="Champion C."/>
            <person name="Hetherington A.J."/>
            <person name="Kelly S."/>
            <person name="Saint-Marcoux D."/>
            <person name="Proust H."/>
            <person name="Prescott H."/>
            <person name="Dolan L."/>
        </authorList>
    </citation>
    <scope>NUCLEOTIDE SEQUENCE [LARGE SCALE GENOMIC DNA]</scope>
    <source>
        <tissue evidence="5">Whole gametophyte</tissue>
    </source>
</reference>
<dbReference type="SUPFAM" id="SSF47459">
    <property type="entry name" value="HLH, helix-loop-helix DNA-binding domain"/>
    <property type="match status" value="1"/>
</dbReference>
<protein>
    <recommendedName>
        <fullName evidence="4">BHLH domain-containing protein</fullName>
    </recommendedName>
</protein>
<dbReference type="PANTHER" id="PTHR46772:SF8">
    <property type="entry name" value="TRANSCRIPTION FACTOR BHLH95"/>
    <property type="match status" value="1"/>
</dbReference>